<keyword evidence="10" id="KW-1185">Reference proteome</keyword>
<name>A0AAV2Q936_MEGNR</name>
<sequence>MGFLQRRSFRFGVPFLVMIVGGSFGLQKFTELRYEYRSRKRVSKEEADAYGVKMKDPKEVTLDSEFEKMEKIDYDTWEQVRGPRPWEADNKLYEEAKQRAANINRT</sequence>
<comment type="similarity">
    <text evidence="2">Belongs to the COX16 family.</text>
</comment>
<proteinExistence type="inferred from homology"/>
<dbReference type="EMBL" id="CAXKWB010003960">
    <property type="protein sequence ID" value="CAL4071249.1"/>
    <property type="molecule type" value="Genomic_DNA"/>
</dbReference>
<organism evidence="9 10">
    <name type="scientific">Meganyctiphanes norvegica</name>
    <name type="common">Northern krill</name>
    <name type="synonym">Thysanopoda norvegica</name>
    <dbReference type="NCBI Taxonomy" id="48144"/>
    <lineage>
        <taxon>Eukaryota</taxon>
        <taxon>Metazoa</taxon>
        <taxon>Ecdysozoa</taxon>
        <taxon>Arthropoda</taxon>
        <taxon>Crustacea</taxon>
        <taxon>Multicrustacea</taxon>
        <taxon>Malacostraca</taxon>
        <taxon>Eumalacostraca</taxon>
        <taxon>Eucarida</taxon>
        <taxon>Euphausiacea</taxon>
        <taxon>Euphausiidae</taxon>
        <taxon>Meganyctiphanes</taxon>
    </lineage>
</organism>
<evidence type="ECO:0000256" key="5">
    <source>
        <dbReference type="ARBA" id="ARBA00022792"/>
    </source>
</evidence>
<evidence type="ECO:0000256" key="8">
    <source>
        <dbReference type="ARBA" id="ARBA00023136"/>
    </source>
</evidence>
<dbReference type="AlphaFoldDB" id="A0AAV2Q936"/>
<keyword evidence="4" id="KW-0812">Transmembrane</keyword>
<reference evidence="9 10" key="1">
    <citation type="submission" date="2024-05" db="EMBL/GenBank/DDBJ databases">
        <authorList>
            <person name="Wallberg A."/>
        </authorList>
    </citation>
    <scope>NUCLEOTIDE SEQUENCE [LARGE SCALE GENOMIC DNA]</scope>
</reference>
<evidence type="ECO:0000256" key="3">
    <source>
        <dbReference type="ARBA" id="ARBA00021814"/>
    </source>
</evidence>
<dbReference type="PANTHER" id="PTHR17130:SF14">
    <property type="entry name" value="CYTOCHROME C OXIDASE ASSEMBLY PROTEIN COX16 HOMOLOG, MITOCHONDRIAL"/>
    <property type="match status" value="1"/>
</dbReference>
<evidence type="ECO:0000256" key="7">
    <source>
        <dbReference type="ARBA" id="ARBA00023128"/>
    </source>
</evidence>
<keyword evidence="7" id="KW-0496">Mitochondrion</keyword>
<keyword evidence="8" id="KW-0472">Membrane</keyword>
<evidence type="ECO:0000256" key="2">
    <source>
        <dbReference type="ARBA" id="ARBA00008370"/>
    </source>
</evidence>
<gene>
    <name evidence="9" type="ORF">MNOR_LOCUS8479</name>
</gene>
<comment type="subcellular location">
    <subcellularLocation>
        <location evidence="1">Mitochondrion inner membrane</location>
        <topology evidence="1">Single-pass membrane protein</topology>
    </subcellularLocation>
</comment>
<keyword evidence="5" id="KW-0999">Mitochondrion inner membrane</keyword>
<dbReference type="GO" id="GO:0005743">
    <property type="term" value="C:mitochondrial inner membrane"/>
    <property type="evidence" value="ECO:0007669"/>
    <property type="project" value="UniProtKB-SubCell"/>
</dbReference>
<evidence type="ECO:0000256" key="4">
    <source>
        <dbReference type="ARBA" id="ARBA00022692"/>
    </source>
</evidence>
<protein>
    <recommendedName>
        <fullName evidence="3">Cytochrome c oxidase assembly protein COX16 homolog, mitochondrial</fullName>
    </recommendedName>
</protein>
<dbReference type="PANTHER" id="PTHR17130">
    <property type="entry name" value="MITOCHONDRIAL OUTER MEMBRANE PROTEIN 25"/>
    <property type="match status" value="1"/>
</dbReference>
<evidence type="ECO:0000256" key="1">
    <source>
        <dbReference type="ARBA" id="ARBA00004434"/>
    </source>
</evidence>
<evidence type="ECO:0000256" key="6">
    <source>
        <dbReference type="ARBA" id="ARBA00022989"/>
    </source>
</evidence>
<dbReference type="InterPro" id="IPR020164">
    <property type="entry name" value="Cyt_c_Oxase_assmbl_COX16"/>
</dbReference>
<dbReference type="Proteomes" id="UP001497623">
    <property type="component" value="Unassembled WGS sequence"/>
</dbReference>
<dbReference type="GO" id="GO:0033617">
    <property type="term" value="P:mitochondrial respiratory chain complex IV assembly"/>
    <property type="evidence" value="ECO:0007669"/>
    <property type="project" value="TreeGrafter"/>
</dbReference>
<keyword evidence="6" id="KW-1133">Transmembrane helix</keyword>
<evidence type="ECO:0000313" key="10">
    <source>
        <dbReference type="Proteomes" id="UP001497623"/>
    </source>
</evidence>
<evidence type="ECO:0000313" key="9">
    <source>
        <dbReference type="EMBL" id="CAL4071249.1"/>
    </source>
</evidence>
<accession>A0AAV2Q936</accession>
<comment type="caution">
    <text evidence="9">The sequence shown here is derived from an EMBL/GenBank/DDBJ whole genome shotgun (WGS) entry which is preliminary data.</text>
</comment>
<dbReference type="Pfam" id="PF14138">
    <property type="entry name" value="COX16"/>
    <property type="match status" value="1"/>
</dbReference>